<dbReference type="PANTHER" id="PTHR40763:SF4">
    <property type="entry name" value="DUF1707 DOMAIN-CONTAINING PROTEIN"/>
    <property type="match status" value="1"/>
</dbReference>
<dbReference type="EMBL" id="CAFBMW010000010">
    <property type="protein sequence ID" value="CAB4936307.1"/>
    <property type="molecule type" value="Genomic_DNA"/>
</dbReference>
<evidence type="ECO:0000256" key="1">
    <source>
        <dbReference type="SAM" id="Phobius"/>
    </source>
</evidence>
<evidence type="ECO:0000313" key="3">
    <source>
        <dbReference type="EMBL" id="CAB4936307.1"/>
    </source>
</evidence>
<proteinExistence type="predicted"/>
<reference evidence="3" key="1">
    <citation type="submission" date="2020-05" db="EMBL/GenBank/DDBJ databases">
        <authorList>
            <person name="Chiriac C."/>
            <person name="Salcher M."/>
            <person name="Ghai R."/>
            <person name="Kavagutti S V."/>
        </authorList>
    </citation>
    <scope>NUCLEOTIDE SEQUENCE</scope>
</reference>
<protein>
    <submittedName>
        <fullName evidence="3">Unannotated protein</fullName>
    </submittedName>
</protein>
<keyword evidence="1" id="KW-0472">Membrane</keyword>
<keyword evidence="1" id="KW-0812">Transmembrane</keyword>
<sequence length="161" mass="17265">MTMPYGAPGAGDEAYRHWLRSQGEADAARDALLASDTERDQVCRRLASAFSEGRITSAELDERTSQALAARTHGDLDAVLRGLTVPAVPAPPVPPAPLGYVPPAAPAPRGVNPRMVFWIVCFFMAPSLLTGLSSQGPTGLIPVLVLGPILYLVYRRLYPRT</sequence>
<evidence type="ECO:0000259" key="2">
    <source>
        <dbReference type="Pfam" id="PF08044"/>
    </source>
</evidence>
<organism evidence="3">
    <name type="scientific">freshwater metagenome</name>
    <dbReference type="NCBI Taxonomy" id="449393"/>
    <lineage>
        <taxon>unclassified sequences</taxon>
        <taxon>metagenomes</taxon>
        <taxon>ecological metagenomes</taxon>
    </lineage>
</organism>
<feature type="transmembrane region" description="Helical" evidence="1">
    <location>
        <begin position="139"/>
        <end position="158"/>
    </location>
</feature>
<dbReference type="InterPro" id="IPR012551">
    <property type="entry name" value="DUF1707_SHOCT-like"/>
</dbReference>
<name>A0A6J7J109_9ZZZZ</name>
<accession>A0A6J7J109</accession>
<gene>
    <name evidence="3" type="ORF">UFOPK3662_01563</name>
</gene>
<feature type="domain" description="DUF1707" evidence="2">
    <location>
        <begin position="33"/>
        <end position="83"/>
    </location>
</feature>
<keyword evidence="1" id="KW-1133">Transmembrane helix</keyword>
<dbReference type="PANTHER" id="PTHR40763">
    <property type="entry name" value="MEMBRANE PROTEIN-RELATED"/>
    <property type="match status" value="1"/>
</dbReference>
<dbReference type="Pfam" id="PF08044">
    <property type="entry name" value="DUF1707"/>
    <property type="match status" value="1"/>
</dbReference>
<dbReference type="AlphaFoldDB" id="A0A6J7J109"/>